<dbReference type="Proteomes" id="UP000193240">
    <property type="component" value="Unassembled WGS sequence"/>
</dbReference>
<feature type="compositionally biased region" description="Basic and acidic residues" evidence="1">
    <location>
        <begin position="1"/>
        <end position="14"/>
    </location>
</feature>
<dbReference type="GO" id="GO:0043531">
    <property type="term" value="F:ADP binding"/>
    <property type="evidence" value="ECO:0007669"/>
    <property type="project" value="InterPro"/>
</dbReference>
<dbReference type="EMBL" id="KZ107843">
    <property type="protein sequence ID" value="OSS49798.1"/>
    <property type="molecule type" value="Genomic_DNA"/>
</dbReference>
<dbReference type="STRING" id="105696.A0A1Y2M3I9"/>
<sequence>MFRGKTSADAKETTDSPGGSKPGTLRSSPNSDTLMSRLEGNPKGHQSLLDVPGSSALKHGVVPHSAASEPMIMKPKLPCIFLESYIRNPNFYGREDVMDLISQARLPSKTKLVASQEYGPRQFALCAMGGMGKTEIAQDFTLRHKDEFDAIFWVQADKISELDKSYQQISLELGLETISENNSYAVSRELVKRWLSNPWGDDSHNESATGTKINWLTISDNADDLMVLTDYWPQGTGAVLVTSRDPLAKSLFSTRTSGIDLEPLEAQTGATLLLQLTGINVGDEDGVGDLAKRNAQRLDGIPLAISQMAGVIRRQELSLAEFHDLYTDAAEHPDLYNTRIGNGATKGYTHSISTAWMIEKLKPEARMMLELISFFDADNTQEDILVEAFTDIISSDISFKKSSYRELRTELLQRSLTQAPEIYKAELARTTFHKAIVLQKLHKDEEAAVAFEASARLRYGFTNDERAPSSLTTEDFEELILPWK</sequence>
<dbReference type="OMA" id="ACHETRR"/>
<accession>A0A1Y2M3I9</accession>
<gene>
    <name evidence="3" type="ORF">B5807_06006</name>
</gene>
<dbReference type="PANTHER" id="PTHR35205:SF1">
    <property type="entry name" value="ZU5 DOMAIN-CONTAINING PROTEIN"/>
    <property type="match status" value="1"/>
</dbReference>
<name>A0A1Y2M3I9_EPING</name>
<feature type="domain" description="DUF7779" evidence="2">
    <location>
        <begin position="356"/>
        <end position="419"/>
    </location>
</feature>
<organism evidence="3 4">
    <name type="scientific">Epicoccum nigrum</name>
    <name type="common">Soil fungus</name>
    <name type="synonym">Epicoccum purpurascens</name>
    <dbReference type="NCBI Taxonomy" id="105696"/>
    <lineage>
        <taxon>Eukaryota</taxon>
        <taxon>Fungi</taxon>
        <taxon>Dikarya</taxon>
        <taxon>Ascomycota</taxon>
        <taxon>Pezizomycotina</taxon>
        <taxon>Dothideomycetes</taxon>
        <taxon>Pleosporomycetidae</taxon>
        <taxon>Pleosporales</taxon>
        <taxon>Pleosporineae</taxon>
        <taxon>Didymellaceae</taxon>
        <taxon>Epicoccum</taxon>
    </lineage>
</organism>
<dbReference type="Gene3D" id="3.40.50.300">
    <property type="entry name" value="P-loop containing nucleotide triphosphate hydrolases"/>
    <property type="match status" value="1"/>
</dbReference>
<protein>
    <recommendedName>
        <fullName evidence="2">DUF7779 domain-containing protein</fullName>
    </recommendedName>
</protein>
<feature type="region of interest" description="Disordered" evidence="1">
    <location>
        <begin position="1"/>
        <end position="52"/>
    </location>
</feature>
<evidence type="ECO:0000256" key="1">
    <source>
        <dbReference type="SAM" id="MobiDB-lite"/>
    </source>
</evidence>
<evidence type="ECO:0000313" key="3">
    <source>
        <dbReference type="EMBL" id="OSS49798.1"/>
    </source>
</evidence>
<dbReference type="InParanoid" id="A0A1Y2M3I9"/>
<evidence type="ECO:0000313" key="4">
    <source>
        <dbReference type="Proteomes" id="UP000193240"/>
    </source>
</evidence>
<dbReference type="SUPFAM" id="SSF52540">
    <property type="entry name" value="P-loop containing nucleoside triphosphate hydrolases"/>
    <property type="match status" value="1"/>
</dbReference>
<feature type="compositionally biased region" description="Polar residues" evidence="1">
    <location>
        <begin position="25"/>
        <end position="34"/>
    </location>
</feature>
<dbReference type="PANTHER" id="PTHR35205">
    <property type="entry name" value="NB-ARC AND TPR DOMAIN PROTEIN"/>
    <property type="match status" value="1"/>
</dbReference>
<evidence type="ECO:0000259" key="2">
    <source>
        <dbReference type="Pfam" id="PF25000"/>
    </source>
</evidence>
<dbReference type="InterPro" id="IPR056681">
    <property type="entry name" value="DUF7779"/>
</dbReference>
<dbReference type="InterPro" id="IPR027417">
    <property type="entry name" value="P-loop_NTPase"/>
</dbReference>
<dbReference type="AlphaFoldDB" id="A0A1Y2M3I9"/>
<keyword evidence="4" id="KW-1185">Reference proteome</keyword>
<dbReference type="Pfam" id="PF25000">
    <property type="entry name" value="DUF7779"/>
    <property type="match status" value="1"/>
</dbReference>
<proteinExistence type="predicted"/>
<reference evidence="3 4" key="1">
    <citation type="journal article" date="2017" name="Genome Announc.">
        <title>Genome sequence of the saprophytic ascomycete Epicoccum nigrum ICMP 19927 strain isolated from New Zealand.</title>
        <authorList>
            <person name="Fokin M."/>
            <person name="Fleetwood D."/>
            <person name="Weir B.S."/>
            <person name="Villas-Boas S.G."/>
        </authorList>
    </citation>
    <scope>NUCLEOTIDE SEQUENCE [LARGE SCALE GENOMIC DNA]</scope>
    <source>
        <strain evidence="3 4">ICMP 19927</strain>
    </source>
</reference>